<evidence type="ECO:0000256" key="1">
    <source>
        <dbReference type="SAM" id="MobiDB-lite"/>
    </source>
</evidence>
<dbReference type="EMBL" id="AP003575">
    <property type="protein sequence ID" value="BAD53516.1"/>
    <property type="molecule type" value="Genomic_DNA"/>
</dbReference>
<reference evidence="3" key="1">
    <citation type="journal article" date="2005" name="Nature">
        <title>The map-based sequence of the rice genome.</title>
        <authorList>
            <consortium name="International rice genome sequencing project (IRGSP)"/>
            <person name="Matsumoto T."/>
            <person name="Wu J."/>
            <person name="Kanamori H."/>
            <person name="Katayose Y."/>
            <person name="Fujisawa M."/>
            <person name="Namiki N."/>
            <person name="Mizuno H."/>
            <person name="Yamamoto K."/>
            <person name="Antonio B.A."/>
            <person name="Baba T."/>
            <person name="Sakata K."/>
            <person name="Nagamura Y."/>
            <person name="Aoki H."/>
            <person name="Arikawa K."/>
            <person name="Arita K."/>
            <person name="Bito T."/>
            <person name="Chiden Y."/>
            <person name="Fujitsuka N."/>
            <person name="Fukunaka R."/>
            <person name="Hamada M."/>
            <person name="Harada C."/>
            <person name="Hayashi A."/>
            <person name="Hijishita S."/>
            <person name="Honda M."/>
            <person name="Hosokawa S."/>
            <person name="Ichikawa Y."/>
            <person name="Idonuma A."/>
            <person name="Iijima M."/>
            <person name="Ikeda M."/>
            <person name="Ikeno M."/>
            <person name="Ito K."/>
            <person name="Ito S."/>
            <person name="Ito T."/>
            <person name="Ito Y."/>
            <person name="Ito Y."/>
            <person name="Iwabuchi A."/>
            <person name="Kamiya K."/>
            <person name="Karasawa W."/>
            <person name="Kurita K."/>
            <person name="Katagiri S."/>
            <person name="Kikuta A."/>
            <person name="Kobayashi H."/>
            <person name="Kobayashi N."/>
            <person name="Machita K."/>
            <person name="Maehara T."/>
            <person name="Masukawa M."/>
            <person name="Mizubayashi T."/>
            <person name="Mukai Y."/>
            <person name="Nagasaki H."/>
            <person name="Nagata Y."/>
            <person name="Naito S."/>
            <person name="Nakashima M."/>
            <person name="Nakama Y."/>
            <person name="Nakamichi Y."/>
            <person name="Nakamura M."/>
            <person name="Meguro A."/>
            <person name="Negishi M."/>
            <person name="Ohta I."/>
            <person name="Ohta T."/>
            <person name="Okamoto M."/>
            <person name="Ono N."/>
            <person name="Saji S."/>
            <person name="Sakaguchi M."/>
            <person name="Sakai K."/>
            <person name="Shibata M."/>
            <person name="Shimokawa T."/>
            <person name="Song J."/>
            <person name="Takazaki Y."/>
            <person name="Terasawa K."/>
            <person name="Tsugane M."/>
            <person name="Tsuji K."/>
            <person name="Ueda S."/>
            <person name="Waki K."/>
            <person name="Yamagata H."/>
            <person name="Yamamoto M."/>
            <person name="Yamamoto S."/>
            <person name="Yamane H."/>
            <person name="Yoshiki S."/>
            <person name="Yoshihara R."/>
            <person name="Yukawa K."/>
            <person name="Zhong H."/>
            <person name="Yano M."/>
            <person name="Yuan Q."/>
            <person name="Ouyang S."/>
            <person name="Liu J."/>
            <person name="Jones K.M."/>
            <person name="Gansberger K."/>
            <person name="Moffat K."/>
            <person name="Hill J."/>
            <person name="Bera J."/>
            <person name="Fadrosh D."/>
            <person name="Jin S."/>
            <person name="Johri S."/>
            <person name="Kim M."/>
            <person name="Overton L."/>
            <person name="Reardon M."/>
            <person name="Tsitrin T."/>
            <person name="Vuong H."/>
            <person name="Weaver B."/>
            <person name="Ciecko A."/>
            <person name="Tallon L."/>
            <person name="Jackson J."/>
            <person name="Pai G."/>
            <person name="Aken S.V."/>
            <person name="Utterback T."/>
            <person name="Reidmuller S."/>
            <person name="Feldblyum T."/>
            <person name="Hsiao J."/>
            <person name="Zismann V."/>
            <person name="Iobst S."/>
            <person name="de Vazeille A.R."/>
            <person name="Buell C.R."/>
            <person name="Ying K."/>
            <person name="Li Y."/>
            <person name="Lu T."/>
            <person name="Huang Y."/>
            <person name="Zhao Q."/>
            <person name="Feng Q."/>
            <person name="Zhang L."/>
            <person name="Zhu J."/>
            <person name="Weng Q."/>
            <person name="Mu J."/>
            <person name="Lu Y."/>
            <person name="Fan D."/>
            <person name="Liu Y."/>
            <person name="Guan J."/>
            <person name="Zhang Y."/>
            <person name="Yu S."/>
            <person name="Liu X."/>
            <person name="Zhang Y."/>
            <person name="Hong G."/>
            <person name="Han B."/>
            <person name="Choisne N."/>
            <person name="Demange N."/>
            <person name="Orjeda G."/>
            <person name="Samain S."/>
            <person name="Cattolico L."/>
            <person name="Pelletier E."/>
            <person name="Couloux A."/>
            <person name="Segurens B."/>
            <person name="Wincker P."/>
            <person name="D'Hont A."/>
            <person name="Scarpelli C."/>
            <person name="Weissenbach J."/>
            <person name="Salanoubat M."/>
            <person name="Quetier F."/>
            <person name="Yu Y."/>
            <person name="Kim H.R."/>
            <person name="Rambo T."/>
            <person name="Currie J."/>
            <person name="Collura K."/>
            <person name="Luo M."/>
            <person name="Yang T."/>
            <person name="Ammiraju J.S.S."/>
            <person name="Engler F."/>
            <person name="Soderlund C."/>
            <person name="Wing R.A."/>
            <person name="Palmer L.E."/>
            <person name="de la Bastide M."/>
            <person name="Spiegel L."/>
            <person name="Nascimento L."/>
            <person name="Zutavern T."/>
            <person name="O'Shaughnessy A."/>
            <person name="Dike S."/>
            <person name="Dedhia N."/>
            <person name="Preston R."/>
            <person name="Balija V."/>
            <person name="McCombie W.R."/>
            <person name="Chow T."/>
            <person name="Chen H."/>
            <person name="Chung M."/>
            <person name="Chen C."/>
            <person name="Shaw J."/>
            <person name="Wu H."/>
            <person name="Hsiao K."/>
            <person name="Chao Y."/>
            <person name="Chu M."/>
            <person name="Cheng C."/>
            <person name="Hour A."/>
            <person name="Lee P."/>
            <person name="Lin S."/>
            <person name="Lin Y."/>
            <person name="Liou J."/>
            <person name="Liu S."/>
            <person name="Hsing Y."/>
            <person name="Raghuvanshi S."/>
            <person name="Mohanty A."/>
            <person name="Bharti A.K."/>
            <person name="Gaur A."/>
            <person name="Gupta V."/>
            <person name="Kumar D."/>
            <person name="Ravi V."/>
            <person name="Vij S."/>
            <person name="Kapur A."/>
            <person name="Khurana P."/>
            <person name="Khurana P."/>
            <person name="Khurana J.P."/>
            <person name="Tyagi A.K."/>
            <person name="Gaikwad K."/>
            <person name="Singh A."/>
            <person name="Dalal V."/>
            <person name="Srivastava S."/>
            <person name="Dixit A."/>
            <person name="Pal A.K."/>
            <person name="Ghazi I.A."/>
            <person name="Yadav M."/>
            <person name="Pandit A."/>
            <person name="Bhargava A."/>
            <person name="Sureshbabu K."/>
            <person name="Batra K."/>
            <person name="Sharma T.R."/>
            <person name="Mohapatra T."/>
            <person name="Singh N.K."/>
            <person name="Messing J."/>
            <person name="Nelson A.B."/>
            <person name="Fuks G."/>
            <person name="Kavchok S."/>
            <person name="Keizer G."/>
            <person name="Linton E."/>
            <person name="Llaca V."/>
            <person name="Song R."/>
            <person name="Tanyolac B."/>
            <person name="Young S."/>
            <person name="Ho-Il K."/>
            <person name="Hahn J.H."/>
            <person name="Sangsakoo G."/>
            <person name="Vanavichit A."/>
            <person name="de Mattos Luiz.A.T."/>
            <person name="Zimmer P.D."/>
            <person name="Malone G."/>
            <person name="Dellagostin O."/>
            <person name="de Oliveira A.C."/>
            <person name="Bevan M."/>
            <person name="Bancroft I."/>
            <person name="Minx P."/>
            <person name="Cordum H."/>
            <person name="Wilson R."/>
            <person name="Cheng Z."/>
            <person name="Jin W."/>
            <person name="Jiang J."/>
            <person name="Leong S.A."/>
            <person name="Iwama H."/>
            <person name="Gojobori T."/>
            <person name="Itoh T."/>
            <person name="Niimura Y."/>
            <person name="Fujii Y."/>
            <person name="Habara T."/>
            <person name="Sakai H."/>
            <person name="Sato Y."/>
            <person name="Wilson G."/>
            <person name="Kumar K."/>
            <person name="McCouch S."/>
            <person name="Juretic N."/>
            <person name="Hoen D."/>
            <person name="Wright S."/>
            <person name="Bruskiewich R."/>
            <person name="Bureau T."/>
            <person name="Miyao A."/>
            <person name="Hirochika H."/>
            <person name="Nishikawa T."/>
            <person name="Kadowaki K."/>
            <person name="Sugiura M."/>
            <person name="Burr B."/>
            <person name="Sasaki T."/>
        </authorList>
    </citation>
    <scope>NUCLEOTIDE SEQUENCE [LARGE SCALE GENOMIC DNA]</scope>
    <source>
        <strain evidence="3">cv. Nipponbare</strain>
    </source>
</reference>
<feature type="compositionally biased region" description="Low complexity" evidence="1">
    <location>
        <begin position="104"/>
        <end position="124"/>
    </location>
</feature>
<proteinExistence type="predicted"/>
<feature type="region of interest" description="Disordered" evidence="1">
    <location>
        <begin position="100"/>
        <end position="131"/>
    </location>
</feature>
<sequence>MGAGGAGYLTATDLRRGGGTSTACATLAISRSGVAMGERGKPLSRSCTGNLELTGEEKETVRKLMDEHSGKRIATATASAEATYFDRSTTLRVLCSHGQLAQARSGSSSPPRSRPTRMPTSRCSGSANGTARSTVGCRVCACGCRAPELGSLPQEHHAEHARQVRGHMVRVEGVHRMPERDVSKSQKEIAVESKQTI</sequence>
<evidence type="ECO:0000313" key="3">
    <source>
        <dbReference type="Proteomes" id="UP000000763"/>
    </source>
</evidence>
<organism evidence="2 3">
    <name type="scientific">Oryza sativa subsp. japonica</name>
    <name type="common">Rice</name>
    <dbReference type="NCBI Taxonomy" id="39947"/>
    <lineage>
        <taxon>Eukaryota</taxon>
        <taxon>Viridiplantae</taxon>
        <taxon>Streptophyta</taxon>
        <taxon>Embryophyta</taxon>
        <taxon>Tracheophyta</taxon>
        <taxon>Spermatophyta</taxon>
        <taxon>Magnoliopsida</taxon>
        <taxon>Liliopsida</taxon>
        <taxon>Poales</taxon>
        <taxon>Poaceae</taxon>
        <taxon>BOP clade</taxon>
        <taxon>Oryzoideae</taxon>
        <taxon>Oryzeae</taxon>
        <taxon>Oryzinae</taxon>
        <taxon>Oryza</taxon>
        <taxon>Oryza sativa</taxon>
    </lineage>
</organism>
<gene>
    <name evidence="2" type="primary">P0528B02.18</name>
</gene>
<name>Q5Z9V7_ORYSJ</name>
<accession>Q5Z9V7</accession>
<feature type="region of interest" description="Disordered" evidence="1">
    <location>
        <begin position="177"/>
        <end position="197"/>
    </location>
</feature>
<feature type="compositionally biased region" description="Basic and acidic residues" evidence="1">
    <location>
        <begin position="177"/>
        <end position="191"/>
    </location>
</feature>
<dbReference type="AlphaFoldDB" id="Q5Z9V7"/>
<evidence type="ECO:0000313" key="2">
    <source>
        <dbReference type="EMBL" id="BAD53516.1"/>
    </source>
</evidence>
<protein>
    <submittedName>
        <fullName evidence="2">Uncharacterized protein</fullName>
    </submittedName>
</protein>
<reference evidence="3" key="2">
    <citation type="journal article" date="2008" name="Nucleic Acids Res.">
        <title>The rice annotation project database (RAP-DB): 2008 update.</title>
        <authorList>
            <consortium name="The rice annotation project (RAP)"/>
        </authorList>
    </citation>
    <scope>GENOME REANNOTATION</scope>
    <source>
        <strain evidence="3">cv. Nipponbare</strain>
    </source>
</reference>
<dbReference type="Proteomes" id="UP000000763">
    <property type="component" value="Chromosome 6"/>
</dbReference>